<evidence type="ECO:0000313" key="2">
    <source>
        <dbReference type="EMBL" id="MCO6395097.1"/>
    </source>
</evidence>
<dbReference type="InterPro" id="IPR008407">
    <property type="entry name" value="Brnchd-chn_aa_trnsp_AzlD"/>
</dbReference>
<evidence type="ECO:0000256" key="1">
    <source>
        <dbReference type="SAM" id="Phobius"/>
    </source>
</evidence>
<reference evidence="2 3" key="1">
    <citation type="submission" date="2021-01" db="EMBL/GenBank/DDBJ databases">
        <title>Identification and Characterization of Corynebacterium sp.</title>
        <authorList>
            <person name="Luo Q."/>
            <person name="Qu P."/>
            <person name="Chen Q."/>
        </authorList>
    </citation>
    <scope>NUCLEOTIDE SEQUENCE [LARGE SCALE GENOMIC DNA]</scope>
    <source>
        <strain evidence="2 3">MC-18</strain>
    </source>
</reference>
<evidence type="ECO:0000313" key="3">
    <source>
        <dbReference type="Proteomes" id="UP001205920"/>
    </source>
</evidence>
<organism evidence="2 3">
    <name type="scientific">Corynebacterium lipophilum</name>
    <dbReference type="NCBI Taxonomy" id="2804918"/>
    <lineage>
        <taxon>Bacteria</taxon>
        <taxon>Bacillati</taxon>
        <taxon>Actinomycetota</taxon>
        <taxon>Actinomycetes</taxon>
        <taxon>Mycobacteriales</taxon>
        <taxon>Corynebacteriaceae</taxon>
        <taxon>Corynebacterium</taxon>
    </lineage>
</organism>
<dbReference type="PIRSF" id="PIRSF003203">
    <property type="entry name" value="AzlD"/>
    <property type="match status" value="1"/>
</dbReference>
<keyword evidence="3" id="KW-1185">Reference proteome</keyword>
<sequence>MNGLPAGVDLPMVWAVILPIAVVTVLLRALPFAFRGWLDGSPLLDFLRLYMPVGVMVVLVLYTFTSSDQPVWAGVLVGFVTLALHAWRRSPALSILAGTGLYVGLVNLVL</sequence>
<keyword evidence="1" id="KW-1133">Transmembrane helix</keyword>
<keyword evidence="1" id="KW-0812">Transmembrane</keyword>
<gene>
    <name evidence="2" type="ORF">JMN37_08975</name>
</gene>
<protein>
    <submittedName>
        <fullName evidence="2">AzlD domain-containing protein</fullName>
    </submittedName>
</protein>
<dbReference type="Pfam" id="PF05437">
    <property type="entry name" value="AzlD"/>
    <property type="match status" value="1"/>
</dbReference>
<proteinExistence type="predicted"/>
<feature type="transmembrane region" description="Helical" evidence="1">
    <location>
        <begin position="70"/>
        <end position="87"/>
    </location>
</feature>
<accession>A0AAW5I075</accession>
<feature type="transmembrane region" description="Helical" evidence="1">
    <location>
        <begin position="92"/>
        <end position="109"/>
    </location>
</feature>
<dbReference type="AlphaFoldDB" id="A0AAW5I075"/>
<comment type="caution">
    <text evidence="2">The sequence shown here is derived from an EMBL/GenBank/DDBJ whole genome shotgun (WGS) entry which is preliminary data.</text>
</comment>
<keyword evidence="1" id="KW-0472">Membrane</keyword>
<dbReference type="Proteomes" id="UP001205920">
    <property type="component" value="Unassembled WGS sequence"/>
</dbReference>
<feature type="transmembrane region" description="Helical" evidence="1">
    <location>
        <begin position="46"/>
        <end position="64"/>
    </location>
</feature>
<dbReference type="RefSeq" id="WP_071573856.1">
    <property type="nucleotide sequence ID" value="NZ_JAEUWV010000015.1"/>
</dbReference>
<dbReference type="EMBL" id="JAEUWV010000015">
    <property type="protein sequence ID" value="MCO6395097.1"/>
    <property type="molecule type" value="Genomic_DNA"/>
</dbReference>
<name>A0AAW5I075_9CORY</name>
<feature type="transmembrane region" description="Helical" evidence="1">
    <location>
        <begin position="12"/>
        <end position="34"/>
    </location>
</feature>